<dbReference type="InterPro" id="IPR024337">
    <property type="entry name" value="tRNA_splic_suSen54"/>
</dbReference>
<evidence type="ECO:0000256" key="1">
    <source>
        <dbReference type="ARBA" id="ARBA00005736"/>
    </source>
</evidence>
<dbReference type="GO" id="GO:0000214">
    <property type="term" value="C:tRNA-intron endonuclease complex"/>
    <property type="evidence" value="ECO:0007669"/>
    <property type="project" value="TreeGrafter"/>
</dbReference>
<reference evidence="5" key="1">
    <citation type="submission" date="2022-07" db="EMBL/GenBank/DDBJ databases">
        <title>Fungi with potential for degradation of polypropylene.</title>
        <authorList>
            <person name="Gostincar C."/>
        </authorList>
    </citation>
    <scope>NUCLEOTIDE SEQUENCE</scope>
    <source>
        <strain evidence="5">EXF-13308</strain>
    </source>
</reference>
<keyword evidence="6" id="KW-1185">Reference proteome</keyword>
<feature type="compositionally biased region" description="Low complexity" evidence="3">
    <location>
        <begin position="15"/>
        <end position="27"/>
    </location>
</feature>
<dbReference type="InterPro" id="IPR024336">
    <property type="entry name" value="tRNA_splic_suSen54_N"/>
</dbReference>
<evidence type="ECO:0000313" key="6">
    <source>
        <dbReference type="Proteomes" id="UP001174694"/>
    </source>
</evidence>
<feature type="region of interest" description="Disordered" evidence="3">
    <location>
        <begin position="112"/>
        <end position="131"/>
    </location>
</feature>
<organism evidence="5 6">
    <name type="scientific">Pleurostoma richardsiae</name>
    <dbReference type="NCBI Taxonomy" id="41990"/>
    <lineage>
        <taxon>Eukaryota</taxon>
        <taxon>Fungi</taxon>
        <taxon>Dikarya</taxon>
        <taxon>Ascomycota</taxon>
        <taxon>Pezizomycotina</taxon>
        <taxon>Sordariomycetes</taxon>
        <taxon>Sordariomycetidae</taxon>
        <taxon>Calosphaeriales</taxon>
        <taxon>Pleurostomataceae</taxon>
        <taxon>Pleurostoma</taxon>
    </lineage>
</organism>
<accession>A0AA38VLA7</accession>
<evidence type="ECO:0000313" key="5">
    <source>
        <dbReference type="EMBL" id="KAJ9138678.1"/>
    </source>
</evidence>
<dbReference type="GO" id="GO:0004519">
    <property type="term" value="F:endonuclease activity"/>
    <property type="evidence" value="ECO:0007669"/>
    <property type="project" value="UniProtKB-KW"/>
</dbReference>
<feature type="region of interest" description="Disordered" evidence="3">
    <location>
        <begin position="1"/>
        <end position="28"/>
    </location>
</feature>
<dbReference type="PANTHER" id="PTHR21027:SF1">
    <property type="entry name" value="TRNA-SPLICING ENDONUCLEASE SUBUNIT SEN54"/>
    <property type="match status" value="1"/>
</dbReference>
<gene>
    <name evidence="5" type="ORF">NKR23_g8377</name>
</gene>
<dbReference type="PANTHER" id="PTHR21027">
    <property type="entry name" value="TRNA-SPLICING ENDONUCLEASE SUBUNIT SEN54"/>
    <property type="match status" value="1"/>
</dbReference>
<evidence type="ECO:0000256" key="3">
    <source>
        <dbReference type="SAM" id="MobiDB-lite"/>
    </source>
</evidence>
<keyword evidence="5" id="KW-0378">Hydrolase</keyword>
<feature type="domain" description="tRNA-splicing endonuclease subunit Sen54 N-terminal" evidence="4">
    <location>
        <begin position="85"/>
        <end position="190"/>
    </location>
</feature>
<name>A0AA38VLA7_9PEZI</name>
<comment type="similarity">
    <text evidence="1">Belongs to the SEN54 family.</text>
</comment>
<dbReference type="AlphaFoldDB" id="A0AA38VLA7"/>
<feature type="region of interest" description="Disordered" evidence="3">
    <location>
        <begin position="459"/>
        <end position="483"/>
    </location>
</feature>
<dbReference type="GO" id="GO:0000379">
    <property type="term" value="P:tRNA-type intron splice site recognition and cleavage"/>
    <property type="evidence" value="ECO:0007669"/>
    <property type="project" value="TreeGrafter"/>
</dbReference>
<keyword evidence="2" id="KW-0819">tRNA processing</keyword>
<keyword evidence="5" id="KW-0255">Endonuclease</keyword>
<evidence type="ECO:0000259" key="4">
    <source>
        <dbReference type="Pfam" id="PF12928"/>
    </source>
</evidence>
<dbReference type="Proteomes" id="UP001174694">
    <property type="component" value="Unassembled WGS sequence"/>
</dbReference>
<protein>
    <submittedName>
        <fullName evidence="5">tRNA splicing endonuclease subunit</fullName>
    </submittedName>
</protein>
<evidence type="ECO:0000256" key="2">
    <source>
        <dbReference type="ARBA" id="ARBA00022694"/>
    </source>
</evidence>
<dbReference type="EMBL" id="JANBVO010000029">
    <property type="protein sequence ID" value="KAJ9138678.1"/>
    <property type="molecule type" value="Genomic_DNA"/>
</dbReference>
<sequence>MPFDDDEADAPTAPPAGTAAAQAPEDLPTVEETLEEELQDFQLFGSFTKKNISSQSIRKGEKDFESHGTRAQEAALEQSRQVMEDVLSYTRVHRPTHWLRGWYFPDHWEGAADDGSSDRASGDERKKGPKKWELNTRERVVVVEADSGQFKTMGRIITGQTKDQPGWDKIWLLPEEALFLVERGSLDLWWPMRPLADIFPVATENPEVEADQDTKLKQTGDEDDEYSLGLPLSLEAAYSLLIGNEGERGKVTLRKFQVYSNLSRAGYRVFRALSSPTQVLPPRLSTPLWQWLVSLLFSEREPRHEPYGPLVQPGLYRSYKSIYQQLALVPRHKPSPQPSSSPEPQDPFRLHYYVWKSSAASWSKTRPPPPDFYLAVADAQESSVPTLEEITALLDSTPWDPPKAQWSGPGRLYPRLKYGYRNVLVAVVDHGVVNYMRFGEGAFGEETLWQRFDSGRVFRGGKRGGGRGGRRGRGGGRGRGRGR</sequence>
<dbReference type="Pfam" id="PF12928">
    <property type="entry name" value="tRNA_int_end_N2"/>
    <property type="match status" value="1"/>
</dbReference>
<proteinExistence type="inferred from homology"/>
<keyword evidence="5" id="KW-0540">Nuclease</keyword>
<comment type="caution">
    <text evidence="5">The sequence shown here is derived from an EMBL/GenBank/DDBJ whole genome shotgun (WGS) entry which is preliminary data.</text>
</comment>